<organism evidence="1 2">
    <name type="scientific">Streptomyces roseirectus</name>
    <dbReference type="NCBI Taxonomy" id="2768066"/>
    <lineage>
        <taxon>Bacteria</taxon>
        <taxon>Bacillati</taxon>
        <taxon>Actinomycetota</taxon>
        <taxon>Actinomycetes</taxon>
        <taxon>Kitasatosporales</taxon>
        <taxon>Streptomycetaceae</taxon>
        <taxon>Streptomyces</taxon>
    </lineage>
</organism>
<proteinExistence type="predicted"/>
<protein>
    <recommendedName>
        <fullName evidence="3">CoA transferase</fullName>
    </recommendedName>
</protein>
<dbReference type="AlphaFoldDB" id="A0A7H0IPJ3"/>
<dbReference type="Proteomes" id="UP000516052">
    <property type="component" value="Chromosome"/>
</dbReference>
<dbReference type="InterPro" id="IPR023606">
    <property type="entry name" value="CoA-Trfase_III_dom_1_sf"/>
</dbReference>
<evidence type="ECO:0008006" key="3">
    <source>
        <dbReference type="Google" id="ProtNLM"/>
    </source>
</evidence>
<evidence type="ECO:0000313" key="1">
    <source>
        <dbReference type="EMBL" id="QNP74709.1"/>
    </source>
</evidence>
<evidence type="ECO:0000313" key="2">
    <source>
        <dbReference type="Proteomes" id="UP000516052"/>
    </source>
</evidence>
<dbReference type="Gene3D" id="3.40.50.10540">
    <property type="entry name" value="Crotonobetainyl-coa:carnitine coa-transferase, domain 1"/>
    <property type="match status" value="1"/>
</dbReference>
<accession>A0A7H0IPJ3</accession>
<sequence length="236" mass="26531">MTVVLELGSYVLPGYAGMILAEQGCRVRKWTDPQRRPDPIQQLHRGDELWKWINQGKRVEARHAREVTLLEPGDVDLVIDNIRAAAWRRWDVDPAAEALRLGVPWVSMRDEFDGRSFDAIAQARALMEHVPYIPIYLGDTSGGLWLAFKALALRTQGTTGHHVLRQSSCLAKLVEGELVVPAQRGTAPPWDQPGTYGANGDGVLVRFRGEDVAEPVRDHAWKWRHLRHDGTGRIVV</sequence>
<keyword evidence="2" id="KW-1185">Reference proteome</keyword>
<dbReference type="RefSeq" id="WP_187751633.1">
    <property type="nucleotide sequence ID" value="NZ_CP060828.1"/>
</dbReference>
<reference evidence="1 2" key="1">
    <citation type="submission" date="2020-08" db="EMBL/GenBank/DDBJ databases">
        <title>A novel species.</title>
        <authorList>
            <person name="Gao J."/>
        </authorList>
    </citation>
    <scope>NUCLEOTIDE SEQUENCE [LARGE SCALE GENOMIC DNA]</scope>
    <source>
        <strain evidence="1 2">CRXT-G-22</strain>
    </source>
</reference>
<name>A0A7H0IPJ3_9ACTN</name>
<gene>
    <name evidence="1" type="ORF">IAG44_38175</name>
</gene>
<dbReference type="SUPFAM" id="SSF89796">
    <property type="entry name" value="CoA-transferase family III (CaiB/BaiF)"/>
    <property type="match status" value="1"/>
</dbReference>
<dbReference type="EMBL" id="CP060828">
    <property type="protein sequence ID" value="QNP74709.1"/>
    <property type="molecule type" value="Genomic_DNA"/>
</dbReference>
<dbReference type="KEGG" id="sroi:IAG44_38175"/>